<dbReference type="EMBL" id="CP098502">
    <property type="protein sequence ID" value="UTI64962.1"/>
    <property type="molecule type" value="Genomic_DNA"/>
</dbReference>
<dbReference type="RefSeq" id="WP_254571654.1">
    <property type="nucleotide sequence ID" value="NZ_CP098502.1"/>
</dbReference>
<keyword evidence="4" id="KW-1185">Reference proteome</keyword>
<feature type="region of interest" description="Disordered" evidence="1">
    <location>
        <begin position="63"/>
        <end position="97"/>
    </location>
</feature>
<proteinExistence type="predicted"/>
<feature type="domain" description="CBS" evidence="2">
    <location>
        <begin position="80"/>
        <end position="120"/>
    </location>
</feature>
<evidence type="ECO:0000313" key="3">
    <source>
        <dbReference type="EMBL" id="UTI64962.1"/>
    </source>
</evidence>
<name>A0ABY5DWA3_9ACTN</name>
<dbReference type="InterPro" id="IPR000644">
    <property type="entry name" value="CBS_dom"/>
</dbReference>
<protein>
    <submittedName>
        <fullName evidence="3">CBS domain-containing protein</fullName>
    </submittedName>
</protein>
<dbReference type="Proteomes" id="UP001056035">
    <property type="component" value="Chromosome"/>
</dbReference>
<dbReference type="CDD" id="cd02205">
    <property type="entry name" value="CBS_pair_SF"/>
    <property type="match status" value="1"/>
</dbReference>
<accession>A0ABY5DWA3</accession>
<dbReference type="InterPro" id="IPR046342">
    <property type="entry name" value="CBS_dom_sf"/>
</dbReference>
<dbReference type="Pfam" id="PF00571">
    <property type="entry name" value="CBS"/>
    <property type="match status" value="2"/>
</dbReference>
<evidence type="ECO:0000313" key="4">
    <source>
        <dbReference type="Proteomes" id="UP001056035"/>
    </source>
</evidence>
<evidence type="ECO:0000256" key="1">
    <source>
        <dbReference type="SAM" id="MobiDB-lite"/>
    </source>
</evidence>
<dbReference type="SUPFAM" id="SSF54631">
    <property type="entry name" value="CBS-domain pair"/>
    <property type="match status" value="1"/>
</dbReference>
<evidence type="ECO:0000259" key="2">
    <source>
        <dbReference type="Pfam" id="PF00571"/>
    </source>
</evidence>
<gene>
    <name evidence="3" type="ORF">NBH00_01850</name>
</gene>
<reference evidence="3 4" key="1">
    <citation type="submission" date="2022-06" db="EMBL/GenBank/DDBJ databases">
        <title>Paraconexibacter antarcticus.</title>
        <authorList>
            <person name="Kim C.S."/>
        </authorList>
    </citation>
    <scope>NUCLEOTIDE SEQUENCE [LARGE SCALE GENOMIC DNA]</scope>
    <source>
        <strain evidence="3 4">02-257</strain>
    </source>
</reference>
<sequence length="132" mass="13355">MADIAIDEAAGLTAADLVHVKLTATDASATVADVQAFFAASTSRRLAVLAEDGRFAGVLTREDAEGAPDPAAPARSIAHDGPTVAAGASAEEARTAVMDAPSRRVPVVAEDGTLVGVVALDETRTHFCGTAR</sequence>
<dbReference type="Gene3D" id="3.10.580.10">
    <property type="entry name" value="CBS-domain"/>
    <property type="match status" value="1"/>
</dbReference>
<organism evidence="3 4">
    <name type="scientific">Paraconexibacter antarcticus</name>
    <dbReference type="NCBI Taxonomy" id="2949664"/>
    <lineage>
        <taxon>Bacteria</taxon>
        <taxon>Bacillati</taxon>
        <taxon>Actinomycetota</taxon>
        <taxon>Thermoleophilia</taxon>
        <taxon>Solirubrobacterales</taxon>
        <taxon>Paraconexibacteraceae</taxon>
        <taxon>Paraconexibacter</taxon>
    </lineage>
</organism>
<feature type="domain" description="CBS" evidence="2">
    <location>
        <begin position="21"/>
        <end position="63"/>
    </location>
</feature>